<accession>A0ABW4M4I8</accession>
<evidence type="ECO:0000313" key="7">
    <source>
        <dbReference type="Proteomes" id="UP001597322"/>
    </source>
</evidence>
<dbReference type="SMART" id="SM00849">
    <property type="entry name" value="Lactamase_B"/>
    <property type="match status" value="1"/>
</dbReference>
<sequence length="334" mass="35982">MARIEMGRRVLLGSAGIGVLAAPAILSGRAFAQTATQQPATDSSMTTQLPPDTHSFKLGEFKVFVIKDGARVSGKPNETFGTNQSAETVGDLLEKNFLPRDQFVNSFSPVLIDTGSEVVLFDTGMGKAGRAQGAGRLLEGLSAVGYRPEDVTIVVLTHMHGDHIGGLMEDGKPAFANAKYIVGQTEYDFWTADARVGTPAENGQKAVLANVKPLAEKTTFVGDNASVTSGITGMNAFGHSPGHMIYAVESAGRRLILTADTANHFVLSLQRPEWEVRFDMDKAAAAATRKKVFDMIATDKIAFLGYHMPFPAVGFIEKQETGYRFVPKSYQFDL</sequence>
<dbReference type="PANTHER" id="PTHR42978">
    <property type="entry name" value="QUORUM-QUENCHING LACTONASE YTNP-RELATED-RELATED"/>
    <property type="match status" value="1"/>
</dbReference>
<comment type="caution">
    <text evidence="6">The sequence shown here is derived from an EMBL/GenBank/DDBJ whole genome shotgun (WGS) entry which is preliminary data.</text>
</comment>
<evidence type="ECO:0000256" key="2">
    <source>
        <dbReference type="ARBA" id="ARBA00022723"/>
    </source>
</evidence>
<dbReference type="PROSITE" id="PS51318">
    <property type="entry name" value="TAT"/>
    <property type="match status" value="1"/>
</dbReference>
<dbReference type="InterPro" id="IPR006311">
    <property type="entry name" value="TAT_signal"/>
</dbReference>
<dbReference type="RefSeq" id="WP_377400452.1">
    <property type="nucleotide sequence ID" value="NZ_JBHUEQ010000017.1"/>
</dbReference>
<keyword evidence="7" id="KW-1185">Reference proteome</keyword>
<reference evidence="7" key="1">
    <citation type="journal article" date="2019" name="Int. J. Syst. Evol. Microbiol.">
        <title>The Global Catalogue of Microorganisms (GCM) 10K type strain sequencing project: providing services to taxonomists for standard genome sequencing and annotation.</title>
        <authorList>
            <consortium name="The Broad Institute Genomics Platform"/>
            <consortium name="The Broad Institute Genome Sequencing Center for Infectious Disease"/>
            <person name="Wu L."/>
            <person name="Ma J."/>
        </authorList>
    </citation>
    <scope>NUCLEOTIDE SEQUENCE [LARGE SCALE GENOMIC DNA]</scope>
    <source>
        <strain evidence="7">CG52</strain>
    </source>
</reference>
<name>A0ABW4M4I8_9HYPH</name>
<dbReference type="InterPro" id="IPR051013">
    <property type="entry name" value="MBL_superfamily_lactonases"/>
</dbReference>
<evidence type="ECO:0000256" key="1">
    <source>
        <dbReference type="ARBA" id="ARBA00007749"/>
    </source>
</evidence>
<dbReference type="Gene3D" id="3.60.15.10">
    <property type="entry name" value="Ribonuclease Z/Hydroxyacylglutathione hydrolase-like"/>
    <property type="match status" value="1"/>
</dbReference>
<dbReference type="EMBL" id="JBHUEQ010000017">
    <property type="protein sequence ID" value="MFD1745892.1"/>
    <property type="molecule type" value="Genomic_DNA"/>
</dbReference>
<dbReference type="SUPFAM" id="SSF56281">
    <property type="entry name" value="Metallo-hydrolase/oxidoreductase"/>
    <property type="match status" value="1"/>
</dbReference>
<dbReference type="InterPro" id="IPR036866">
    <property type="entry name" value="RibonucZ/Hydroxyglut_hydro"/>
</dbReference>
<evidence type="ECO:0000256" key="3">
    <source>
        <dbReference type="ARBA" id="ARBA00022801"/>
    </source>
</evidence>
<evidence type="ECO:0000259" key="5">
    <source>
        <dbReference type="SMART" id="SM00849"/>
    </source>
</evidence>
<dbReference type="PANTHER" id="PTHR42978:SF6">
    <property type="entry name" value="QUORUM-QUENCHING LACTONASE YTNP-RELATED"/>
    <property type="match status" value="1"/>
</dbReference>
<feature type="domain" description="Metallo-beta-lactamase" evidence="5">
    <location>
        <begin position="106"/>
        <end position="307"/>
    </location>
</feature>
<dbReference type="Pfam" id="PF00753">
    <property type="entry name" value="Lactamase_B"/>
    <property type="match status" value="1"/>
</dbReference>
<evidence type="ECO:0000313" key="6">
    <source>
        <dbReference type="EMBL" id="MFD1745892.1"/>
    </source>
</evidence>
<organism evidence="6 7">
    <name type="scientific">Rhizobium helianthi</name>
    <dbReference type="NCBI Taxonomy" id="1132695"/>
    <lineage>
        <taxon>Bacteria</taxon>
        <taxon>Pseudomonadati</taxon>
        <taxon>Pseudomonadota</taxon>
        <taxon>Alphaproteobacteria</taxon>
        <taxon>Hyphomicrobiales</taxon>
        <taxon>Rhizobiaceae</taxon>
        <taxon>Rhizobium/Agrobacterium group</taxon>
        <taxon>Rhizobium</taxon>
    </lineage>
</organism>
<keyword evidence="4" id="KW-0862">Zinc</keyword>
<keyword evidence="3" id="KW-0378">Hydrolase</keyword>
<dbReference type="Proteomes" id="UP001597322">
    <property type="component" value="Unassembled WGS sequence"/>
</dbReference>
<evidence type="ECO:0000256" key="4">
    <source>
        <dbReference type="ARBA" id="ARBA00022833"/>
    </source>
</evidence>
<keyword evidence="2" id="KW-0479">Metal-binding</keyword>
<protein>
    <submittedName>
        <fullName evidence="6">MBL fold metallo-hydrolase</fullName>
    </submittedName>
</protein>
<comment type="similarity">
    <text evidence="1">Belongs to the metallo-beta-lactamase superfamily.</text>
</comment>
<gene>
    <name evidence="6" type="ORF">ACFSE1_10505</name>
</gene>
<dbReference type="CDD" id="cd07720">
    <property type="entry name" value="OPHC2-like_MBL-fold"/>
    <property type="match status" value="1"/>
</dbReference>
<proteinExistence type="inferred from homology"/>
<dbReference type="InterPro" id="IPR001279">
    <property type="entry name" value="Metallo-B-lactamas"/>
</dbReference>